<reference evidence="2" key="2">
    <citation type="submission" date="2025-09" db="UniProtKB">
        <authorList>
            <consortium name="Ensembl"/>
        </authorList>
    </citation>
    <scope>IDENTIFICATION</scope>
</reference>
<dbReference type="Ensembl" id="ENSXCOT00000000193.1">
    <property type="protein sequence ID" value="ENSXCOP00000000188.1"/>
    <property type="gene ID" value="ENSXCOG00000000186.1"/>
</dbReference>
<evidence type="ECO:0000259" key="1">
    <source>
        <dbReference type="PROSITE" id="PS50227"/>
    </source>
</evidence>
<proteinExistence type="predicted"/>
<dbReference type="InterPro" id="IPR001879">
    <property type="entry name" value="GPCR_2_extracellular_dom"/>
</dbReference>
<dbReference type="GO" id="GO:0016020">
    <property type="term" value="C:membrane"/>
    <property type="evidence" value="ECO:0007669"/>
    <property type="project" value="InterPro"/>
</dbReference>
<name>A0A3B5KJB0_9TELE</name>
<protein>
    <recommendedName>
        <fullName evidence="1">G-protein coupled receptors family 2 profile 1 domain-containing protein</fullName>
    </recommendedName>
</protein>
<dbReference type="PROSITE" id="PS00649">
    <property type="entry name" value="G_PROTEIN_RECEP_F2_1"/>
    <property type="match status" value="1"/>
</dbReference>
<evidence type="ECO:0000313" key="2">
    <source>
        <dbReference type="Ensembl" id="ENSXCOP00000000188.1"/>
    </source>
</evidence>
<dbReference type="SUPFAM" id="SSF111418">
    <property type="entry name" value="Hormone receptor domain"/>
    <property type="match status" value="1"/>
</dbReference>
<dbReference type="GO" id="GO:0004930">
    <property type="term" value="F:G protein-coupled receptor activity"/>
    <property type="evidence" value="ECO:0007669"/>
    <property type="project" value="InterPro"/>
</dbReference>
<sequence>KMITNGLIAAIQIKMFPVITEKGLFCAPMWDGFLCWNETPAGESVTLQCPDHPDLGPTGKVSAFLTRVDIQCCLTIPF</sequence>
<keyword evidence="3" id="KW-1185">Reference proteome</keyword>
<dbReference type="PROSITE" id="PS50227">
    <property type="entry name" value="G_PROTEIN_RECEP_F2_3"/>
    <property type="match status" value="1"/>
</dbReference>
<dbReference type="AlphaFoldDB" id="A0A3B5KJB0"/>
<evidence type="ECO:0000313" key="3">
    <source>
        <dbReference type="Proteomes" id="UP000261380"/>
    </source>
</evidence>
<organism evidence="2 3">
    <name type="scientific">Xiphophorus couchianus</name>
    <name type="common">Monterrey platyfish</name>
    <dbReference type="NCBI Taxonomy" id="32473"/>
    <lineage>
        <taxon>Eukaryota</taxon>
        <taxon>Metazoa</taxon>
        <taxon>Chordata</taxon>
        <taxon>Craniata</taxon>
        <taxon>Vertebrata</taxon>
        <taxon>Euteleostomi</taxon>
        <taxon>Actinopterygii</taxon>
        <taxon>Neopterygii</taxon>
        <taxon>Teleostei</taxon>
        <taxon>Neoteleostei</taxon>
        <taxon>Acanthomorphata</taxon>
        <taxon>Ovalentaria</taxon>
        <taxon>Atherinomorphae</taxon>
        <taxon>Cyprinodontiformes</taxon>
        <taxon>Poeciliidae</taxon>
        <taxon>Poeciliinae</taxon>
        <taxon>Xiphophorus</taxon>
    </lineage>
</organism>
<dbReference type="Proteomes" id="UP000261380">
    <property type="component" value="Unplaced"/>
</dbReference>
<dbReference type="InterPro" id="IPR017983">
    <property type="entry name" value="GPCR_2_secretin-like_CS"/>
</dbReference>
<feature type="domain" description="G-protein coupled receptors family 2 profile 1" evidence="1">
    <location>
        <begin position="21"/>
        <end position="51"/>
    </location>
</feature>
<dbReference type="InterPro" id="IPR036445">
    <property type="entry name" value="GPCR_2_extracell_dom_sf"/>
</dbReference>
<dbReference type="Pfam" id="PF02793">
    <property type="entry name" value="HRM"/>
    <property type="match status" value="1"/>
</dbReference>
<reference evidence="2" key="1">
    <citation type="submission" date="2025-08" db="UniProtKB">
        <authorList>
            <consortium name="Ensembl"/>
        </authorList>
    </citation>
    <scope>IDENTIFICATION</scope>
</reference>
<dbReference type="Gene3D" id="4.10.1240.10">
    <property type="entry name" value="GPCR, family 2, extracellular hormone receptor domain"/>
    <property type="match status" value="1"/>
</dbReference>
<dbReference type="STRING" id="32473.ENSXCOP00000000188"/>
<accession>A0A3B5KJB0</accession>